<organism evidence="7 8">
    <name type="scientific">Diploscapter pachys</name>
    <dbReference type="NCBI Taxonomy" id="2018661"/>
    <lineage>
        <taxon>Eukaryota</taxon>
        <taxon>Metazoa</taxon>
        <taxon>Ecdysozoa</taxon>
        <taxon>Nematoda</taxon>
        <taxon>Chromadorea</taxon>
        <taxon>Rhabditida</taxon>
        <taxon>Rhabditina</taxon>
        <taxon>Rhabditomorpha</taxon>
        <taxon>Rhabditoidea</taxon>
        <taxon>Rhabditidae</taxon>
        <taxon>Diploscapter</taxon>
    </lineage>
</organism>
<feature type="domain" description="STAS" evidence="6">
    <location>
        <begin position="468"/>
        <end position="586"/>
    </location>
</feature>
<dbReference type="STRING" id="2018661.A0A2A2KY67"/>
<keyword evidence="8" id="KW-1185">Reference proteome</keyword>
<protein>
    <recommendedName>
        <fullName evidence="6">STAS domain-containing protein</fullName>
    </recommendedName>
</protein>
<feature type="transmembrane region" description="Helical" evidence="5">
    <location>
        <begin position="269"/>
        <end position="293"/>
    </location>
</feature>
<dbReference type="Gene3D" id="3.30.750.24">
    <property type="entry name" value="STAS domain"/>
    <property type="match status" value="1"/>
</dbReference>
<dbReference type="InterPro" id="IPR018045">
    <property type="entry name" value="S04_transporter_CS"/>
</dbReference>
<feature type="transmembrane region" description="Helical" evidence="5">
    <location>
        <begin position="189"/>
        <end position="207"/>
    </location>
</feature>
<evidence type="ECO:0000256" key="5">
    <source>
        <dbReference type="SAM" id="Phobius"/>
    </source>
</evidence>
<feature type="transmembrane region" description="Helical" evidence="5">
    <location>
        <begin position="157"/>
        <end position="177"/>
    </location>
</feature>
<dbReference type="Pfam" id="PF00916">
    <property type="entry name" value="Sulfate_transp"/>
    <property type="match status" value="2"/>
</dbReference>
<proteinExistence type="predicted"/>
<dbReference type="AlphaFoldDB" id="A0A2A2KY67"/>
<dbReference type="SUPFAM" id="SSF52091">
    <property type="entry name" value="SpoIIaa-like"/>
    <property type="match status" value="1"/>
</dbReference>
<evidence type="ECO:0000313" key="7">
    <source>
        <dbReference type="EMBL" id="PAV78885.1"/>
    </source>
</evidence>
<comment type="subcellular location">
    <subcellularLocation>
        <location evidence="1">Membrane</location>
        <topology evidence="1">Multi-pass membrane protein</topology>
    </subcellularLocation>
</comment>
<evidence type="ECO:0000256" key="3">
    <source>
        <dbReference type="ARBA" id="ARBA00022989"/>
    </source>
</evidence>
<keyword evidence="4 5" id="KW-0472">Membrane</keyword>
<dbReference type="GO" id="GO:0016020">
    <property type="term" value="C:membrane"/>
    <property type="evidence" value="ECO:0007669"/>
    <property type="project" value="UniProtKB-SubCell"/>
</dbReference>
<dbReference type="OrthoDB" id="5807933at2759"/>
<dbReference type="InterPro" id="IPR002645">
    <property type="entry name" value="STAS_dom"/>
</dbReference>
<accession>A0A2A2KY67</accession>
<feature type="transmembrane region" description="Helical" evidence="5">
    <location>
        <begin position="87"/>
        <end position="110"/>
    </location>
</feature>
<gene>
    <name evidence="7" type="ORF">WR25_06957</name>
</gene>
<dbReference type="InterPro" id="IPR036513">
    <property type="entry name" value="STAS_dom_sf"/>
</dbReference>
<dbReference type="PROSITE" id="PS50801">
    <property type="entry name" value="STAS"/>
    <property type="match status" value="1"/>
</dbReference>
<sequence>MNQIEYDVENQFNPHEEIPLSKIVIDRTKDAARECCTLPGVWKSIQKRVPALRWLPKYKLKTNLLPDALAGATLGIYNIPQGMSYSVLASLPPVYGLYTSFFPPLIYFLFGSSRHTSIGVFSLTCIMIAKARTDIIPDFKNGTTATDYKDLHDLTPISVITALGLLTGLIQIAMALVRLDFLTSYLSDSAISGLTFGAAIQAVIAQLNGVLGTKSDKINHTFLQNFYLIVGTLLSHFCQFEKRWGVHVISDIPVGMPVPEIPRFDVMRYLIGEAFSIAIVAFTVTVSMGKLFAKKHSYRIDPNQELLALGLCNSISSFFDVFPTSTSLSRTLVNEASGAKTQISGLVSSLIILLVILLIGPSLEDLPMCILSCIVLVALRSLLMKITELPKLWRCSKLDVIIWVVTALVTILWDIMQGLLAGIIVALVLVVARTQWPRLHELGVVDELYSDFRDMNRYEKASPTRVPIVRFDAPLIFTNVDVFKKRMRQVVDRMDVKRESKDSWRELTKMQSWAPLILDCSTWIYTDSMGVEAIKDLNDEFLKCRVILLFANLRSSVRVQYYRAGLFASMCDGQFYPSIRDALLVAEKLRADSVAMFEEKSNISKFLENL</sequence>
<evidence type="ECO:0000259" key="6">
    <source>
        <dbReference type="PROSITE" id="PS50801"/>
    </source>
</evidence>
<keyword evidence="3 5" id="KW-1133">Transmembrane helix</keyword>
<dbReference type="Pfam" id="PF01740">
    <property type="entry name" value="STAS"/>
    <property type="match status" value="1"/>
</dbReference>
<name>A0A2A2KY67_9BILA</name>
<evidence type="ECO:0000256" key="2">
    <source>
        <dbReference type="ARBA" id="ARBA00022692"/>
    </source>
</evidence>
<comment type="caution">
    <text evidence="7">The sequence shown here is derived from an EMBL/GenBank/DDBJ whole genome shotgun (WGS) entry which is preliminary data.</text>
</comment>
<feature type="transmembrane region" description="Helical" evidence="5">
    <location>
        <begin position="342"/>
        <end position="359"/>
    </location>
</feature>
<evidence type="ECO:0000313" key="8">
    <source>
        <dbReference type="Proteomes" id="UP000218231"/>
    </source>
</evidence>
<dbReference type="PANTHER" id="PTHR11814">
    <property type="entry name" value="SULFATE TRANSPORTER"/>
    <property type="match status" value="1"/>
</dbReference>
<dbReference type="EMBL" id="LIAE01007499">
    <property type="protein sequence ID" value="PAV78885.1"/>
    <property type="molecule type" value="Genomic_DNA"/>
</dbReference>
<feature type="transmembrane region" description="Helical" evidence="5">
    <location>
        <begin position="403"/>
        <end position="432"/>
    </location>
</feature>
<dbReference type="PROSITE" id="PS01130">
    <property type="entry name" value="SLC26A"/>
    <property type="match status" value="1"/>
</dbReference>
<dbReference type="Proteomes" id="UP000218231">
    <property type="component" value="Unassembled WGS sequence"/>
</dbReference>
<keyword evidence="2 5" id="KW-0812">Transmembrane</keyword>
<dbReference type="InterPro" id="IPR011547">
    <property type="entry name" value="SLC26A/SulP_dom"/>
</dbReference>
<evidence type="ECO:0000256" key="1">
    <source>
        <dbReference type="ARBA" id="ARBA00004141"/>
    </source>
</evidence>
<evidence type="ECO:0000256" key="4">
    <source>
        <dbReference type="ARBA" id="ARBA00023136"/>
    </source>
</evidence>
<dbReference type="CDD" id="cd07042">
    <property type="entry name" value="STAS_SulP_like_sulfate_transporter"/>
    <property type="match status" value="1"/>
</dbReference>
<dbReference type="GO" id="GO:0008271">
    <property type="term" value="F:secondary active sulfate transmembrane transporter activity"/>
    <property type="evidence" value="ECO:0007669"/>
    <property type="project" value="InterPro"/>
</dbReference>
<reference evidence="7 8" key="1">
    <citation type="journal article" date="2017" name="Curr. Biol.">
        <title>Genome architecture and evolution of a unichromosomal asexual nematode.</title>
        <authorList>
            <person name="Fradin H."/>
            <person name="Zegar C."/>
            <person name="Gutwein M."/>
            <person name="Lucas J."/>
            <person name="Kovtun M."/>
            <person name="Corcoran D."/>
            <person name="Baugh L.R."/>
            <person name="Kiontke K."/>
            <person name="Gunsalus K."/>
            <person name="Fitch D.H."/>
            <person name="Piano F."/>
        </authorList>
    </citation>
    <scope>NUCLEOTIDE SEQUENCE [LARGE SCALE GENOMIC DNA]</scope>
    <source>
        <strain evidence="7">PF1309</strain>
    </source>
</reference>
<dbReference type="InterPro" id="IPR001902">
    <property type="entry name" value="SLC26A/SulP_fam"/>
</dbReference>